<evidence type="ECO:0000313" key="3">
    <source>
        <dbReference type="EMBL" id="MCM4082613.1"/>
    </source>
</evidence>
<evidence type="ECO:0000313" key="4">
    <source>
        <dbReference type="Proteomes" id="UP001523216"/>
    </source>
</evidence>
<organism evidence="3 4">
    <name type="scientific">Paractinoplanes hotanensis</name>
    <dbReference type="NCBI Taxonomy" id="2906497"/>
    <lineage>
        <taxon>Bacteria</taxon>
        <taxon>Bacillati</taxon>
        <taxon>Actinomycetota</taxon>
        <taxon>Actinomycetes</taxon>
        <taxon>Micromonosporales</taxon>
        <taxon>Micromonosporaceae</taxon>
        <taxon>Paractinoplanes</taxon>
    </lineage>
</organism>
<dbReference type="Pfam" id="PF08327">
    <property type="entry name" value="AHSA1"/>
    <property type="match status" value="1"/>
</dbReference>
<evidence type="ECO:0000259" key="2">
    <source>
        <dbReference type="Pfam" id="PF08327"/>
    </source>
</evidence>
<dbReference type="InterPro" id="IPR023393">
    <property type="entry name" value="START-like_dom_sf"/>
</dbReference>
<evidence type="ECO:0000256" key="1">
    <source>
        <dbReference type="ARBA" id="ARBA00006817"/>
    </source>
</evidence>
<name>A0ABT0Y984_9ACTN</name>
<gene>
    <name evidence="3" type="ORF">LXN57_34095</name>
</gene>
<dbReference type="EMBL" id="JAMQOL010000049">
    <property type="protein sequence ID" value="MCM4082613.1"/>
    <property type="molecule type" value="Genomic_DNA"/>
</dbReference>
<dbReference type="Proteomes" id="UP001523216">
    <property type="component" value="Unassembled WGS sequence"/>
</dbReference>
<dbReference type="InterPro" id="IPR013538">
    <property type="entry name" value="ASHA1/2-like_C"/>
</dbReference>
<dbReference type="RefSeq" id="WP_251802343.1">
    <property type="nucleotide sequence ID" value="NZ_JAMQOL010000049.1"/>
</dbReference>
<sequence length="213" mass="23547">MIDVNHQISQVRRQQGRRTLEAGEARVQTISQVYDTDIEDLWDVVTNPERIARWFLPVEGELKEGGRYQLTGNAGGTVTRCDRPSGYSATWEFADQVSWIEVRLTPEGDSTRFELEHVAHVADEWWDQFGPGATGVGWDGGFYGLANYLADPATAPDPASMATWHETPEGRSFFRLSSDAWVEASIADGADPVAAKAAGERTYAFYTGQEAPS</sequence>
<comment type="caution">
    <text evidence="3">The sequence shown here is derived from an EMBL/GenBank/DDBJ whole genome shotgun (WGS) entry which is preliminary data.</text>
</comment>
<dbReference type="Gene3D" id="3.30.530.20">
    <property type="match status" value="1"/>
</dbReference>
<reference evidence="3 4" key="1">
    <citation type="submission" date="2022-06" db="EMBL/GenBank/DDBJ databases">
        <title>Actinoplanes abujensis sp. nov., isolated from Nigerian arid soil.</title>
        <authorList>
            <person name="Ding P."/>
        </authorList>
    </citation>
    <scope>NUCLEOTIDE SEQUENCE [LARGE SCALE GENOMIC DNA]</scope>
    <source>
        <strain evidence="4">TRM88002</strain>
    </source>
</reference>
<dbReference type="CDD" id="cd08899">
    <property type="entry name" value="SRPBCC_CalC_Aha1-like_6"/>
    <property type="match status" value="1"/>
</dbReference>
<comment type="similarity">
    <text evidence="1">Belongs to the AHA1 family.</text>
</comment>
<feature type="domain" description="Activator of Hsp90 ATPase homologue 1/2-like C-terminal" evidence="2">
    <location>
        <begin position="35"/>
        <end position="149"/>
    </location>
</feature>
<proteinExistence type="inferred from homology"/>
<dbReference type="SUPFAM" id="SSF55961">
    <property type="entry name" value="Bet v1-like"/>
    <property type="match status" value="1"/>
</dbReference>
<accession>A0ABT0Y984</accession>
<protein>
    <submittedName>
        <fullName evidence="3">SRPBCC family protein</fullName>
    </submittedName>
</protein>
<keyword evidence="4" id="KW-1185">Reference proteome</keyword>